<dbReference type="PANTHER" id="PTHR24260">
    <property type="match status" value="1"/>
</dbReference>
<dbReference type="GO" id="GO:0004252">
    <property type="term" value="F:serine-type endopeptidase activity"/>
    <property type="evidence" value="ECO:0007669"/>
    <property type="project" value="InterPro"/>
</dbReference>
<reference evidence="2" key="2">
    <citation type="journal article" date="2015" name="Gigascience">
        <title>Reconstructing a comprehensive transcriptome assembly of a white-pupal translocated strain of the pest fruit fly Bactrocera cucurbitae.</title>
        <authorList>
            <person name="Sim S.B."/>
            <person name="Calla B."/>
            <person name="Hall B."/>
            <person name="DeRego T."/>
            <person name="Geib S.M."/>
        </authorList>
    </citation>
    <scope>NUCLEOTIDE SEQUENCE</scope>
</reference>
<dbReference type="EMBL" id="GBXI01017601">
    <property type="protein sequence ID" value="JAC96690.1"/>
    <property type="molecule type" value="Transcribed_RNA"/>
</dbReference>
<name>A0A0A1WDB4_ZEUCU</name>
<evidence type="ECO:0000313" key="2">
    <source>
        <dbReference type="EMBL" id="JAC96690.1"/>
    </source>
</evidence>
<dbReference type="GO" id="GO:0006508">
    <property type="term" value="P:proteolysis"/>
    <property type="evidence" value="ECO:0007669"/>
    <property type="project" value="InterPro"/>
</dbReference>
<sequence>EAKATEEMLNQRMSAEIKAIDEHWNEKISKMSSQQTQSISGKVPLLNQTVNELSNQPRKSSKFATPKNRPAEHACEKIRKDLRSIGLTYITGTPIYYFWLYTPKKNRNFCNGALIDKRFVLTLSDCFLPDTFIEVKLSFSSGPKGIKAIHRHPDYSSETASLHNIGLIELDSDVDYAHDLYPVCLYTSQLNPKILKNRYSELQIVADTECGKKYTSTEVCVRNLKHGSVSSGEPIYVEEIEYPIYKLFGLVGKKSYDRKPYWIGKVFDHLDF</sequence>
<gene>
    <name evidence="2" type="primary">ovch2_1</name>
    <name evidence="2" type="ORF">g.15143</name>
</gene>
<dbReference type="InterPro" id="IPR051333">
    <property type="entry name" value="CLIP_Serine_Protease"/>
</dbReference>
<feature type="non-terminal residue" evidence="2">
    <location>
        <position position="1"/>
    </location>
</feature>
<accession>A0A0A1WDB4</accession>
<reference evidence="2" key="1">
    <citation type="submission" date="2014-11" db="EMBL/GenBank/DDBJ databases">
        <authorList>
            <person name="Geib S."/>
        </authorList>
    </citation>
    <scope>NUCLEOTIDE SEQUENCE</scope>
</reference>
<dbReference type="SUPFAM" id="SSF50494">
    <property type="entry name" value="Trypsin-like serine proteases"/>
    <property type="match status" value="1"/>
</dbReference>
<protein>
    <submittedName>
        <fullName evidence="2">Ovochymase-2</fullName>
    </submittedName>
</protein>
<dbReference type="PANTHER" id="PTHR24260:SF132">
    <property type="entry name" value="PEPTIDASE S1 DOMAIN-CONTAINING PROTEIN"/>
    <property type="match status" value="1"/>
</dbReference>
<dbReference type="InterPro" id="IPR001254">
    <property type="entry name" value="Trypsin_dom"/>
</dbReference>
<dbReference type="Gene3D" id="2.40.10.120">
    <property type="match status" value="1"/>
</dbReference>
<dbReference type="Pfam" id="PF00089">
    <property type="entry name" value="Trypsin"/>
    <property type="match status" value="1"/>
</dbReference>
<feature type="non-terminal residue" evidence="2">
    <location>
        <position position="272"/>
    </location>
</feature>
<dbReference type="InterPro" id="IPR009003">
    <property type="entry name" value="Peptidase_S1_PA"/>
</dbReference>
<feature type="domain" description="Peptidase S1" evidence="1">
    <location>
        <begin position="107"/>
        <end position="188"/>
    </location>
</feature>
<organism evidence="2">
    <name type="scientific">Zeugodacus cucurbitae</name>
    <name type="common">Melon fruit fly</name>
    <name type="synonym">Bactrocera cucurbitae</name>
    <dbReference type="NCBI Taxonomy" id="28588"/>
    <lineage>
        <taxon>Eukaryota</taxon>
        <taxon>Metazoa</taxon>
        <taxon>Ecdysozoa</taxon>
        <taxon>Arthropoda</taxon>
        <taxon>Hexapoda</taxon>
        <taxon>Insecta</taxon>
        <taxon>Pterygota</taxon>
        <taxon>Neoptera</taxon>
        <taxon>Endopterygota</taxon>
        <taxon>Diptera</taxon>
        <taxon>Brachycera</taxon>
        <taxon>Muscomorpha</taxon>
        <taxon>Tephritoidea</taxon>
        <taxon>Tephritidae</taxon>
        <taxon>Zeugodacus</taxon>
        <taxon>Zeugodacus</taxon>
    </lineage>
</organism>
<evidence type="ECO:0000259" key="1">
    <source>
        <dbReference type="Pfam" id="PF00089"/>
    </source>
</evidence>
<proteinExistence type="predicted"/>
<dbReference type="AlphaFoldDB" id="A0A0A1WDB4"/>